<dbReference type="EMBL" id="CACVKT020007423">
    <property type="protein sequence ID" value="CAC5407827.1"/>
    <property type="molecule type" value="Genomic_DNA"/>
</dbReference>
<name>A0A6J8DJJ4_MYTCO</name>
<dbReference type="Proteomes" id="UP000507470">
    <property type="component" value="Unassembled WGS sequence"/>
</dbReference>
<gene>
    <name evidence="1" type="ORF">MCOR_41263</name>
</gene>
<organism evidence="1 2">
    <name type="scientific">Mytilus coruscus</name>
    <name type="common">Sea mussel</name>
    <dbReference type="NCBI Taxonomy" id="42192"/>
    <lineage>
        <taxon>Eukaryota</taxon>
        <taxon>Metazoa</taxon>
        <taxon>Spiralia</taxon>
        <taxon>Lophotrochozoa</taxon>
        <taxon>Mollusca</taxon>
        <taxon>Bivalvia</taxon>
        <taxon>Autobranchia</taxon>
        <taxon>Pteriomorphia</taxon>
        <taxon>Mytilida</taxon>
        <taxon>Mytiloidea</taxon>
        <taxon>Mytilidae</taxon>
        <taxon>Mytilinae</taxon>
        <taxon>Mytilus</taxon>
    </lineage>
</organism>
<accession>A0A6J8DJJ4</accession>
<sequence>MLNVYWDKPKKKSEPMEVDEIEVRRDTSTKLKRTPMTKNYKPASTIEHRGIEKDLYKLFSGTDSLVLQVLDPPSDASEDEAEAEILSLPDALSSCSLSAGKSLASYLKTVYSDDIISKIEGQSDNNAWFEHRKGRITSSLFHSVCHFRFTD</sequence>
<dbReference type="AlphaFoldDB" id="A0A6J8DJJ4"/>
<dbReference type="InterPro" id="IPR011604">
    <property type="entry name" value="PDDEXK-like_dom_sf"/>
</dbReference>
<reference evidence="1 2" key="1">
    <citation type="submission" date="2020-06" db="EMBL/GenBank/DDBJ databases">
        <authorList>
            <person name="Li R."/>
            <person name="Bekaert M."/>
        </authorList>
    </citation>
    <scope>NUCLEOTIDE SEQUENCE [LARGE SCALE GENOMIC DNA]</scope>
    <source>
        <strain evidence="2">wild</strain>
    </source>
</reference>
<evidence type="ECO:0000313" key="1">
    <source>
        <dbReference type="EMBL" id="CAC5407827.1"/>
    </source>
</evidence>
<proteinExistence type="predicted"/>
<protein>
    <submittedName>
        <fullName evidence="1">Uncharacterized protein</fullName>
    </submittedName>
</protein>
<dbReference type="OrthoDB" id="6062130at2759"/>
<dbReference type="Gene3D" id="3.90.320.10">
    <property type="match status" value="1"/>
</dbReference>
<evidence type="ECO:0000313" key="2">
    <source>
        <dbReference type="Proteomes" id="UP000507470"/>
    </source>
</evidence>
<keyword evidence="2" id="KW-1185">Reference proteome</keyword>